<gene>
    <name evidence="1" type="ORF">A3Q56_08788</name>
</gene>
<proteinExistence type="predicted"/>
<protein>
    <submittedName>
        <fullName evidence="1">Uncharacterized protein</fullName>
    </submittedName>
</protein>
<comment type="caution">
    <text evidence="1">The sequence shown here is derived from an EMBL/GenBank/DDBJ whole genome shotgun (WGS) entry which is preliminary data.</text>
</comment>
<dbReference type="EMBL" id="LWCA01003441">
    <property type="protein sequence ID" value="OAF63503.1"/>
    <property type="molecule type" value="Genomic_DNA"/>
</dbReference>
<sequence>VLNDCGLIKRVVSLSYDMTSANTGRMIGSVNYLPKNVSSKSILTSLIFRESSTPDVPGYDFMKNVNNAYLKFKDI</sequence>
<dbReference type="Proteomes" id="UP000078046">
    <property type="component" value="Unassembled WGS sequence"/>
</dbReference>
<reference evidence="1 2" key="1">
    <citation type="submission" date="2016-04" db="EMBL/GenBank/DDBJ databases">
        <title>The genome of Intoshia linei affirms orthonectids as highly simplified spiralians.</title>
        <authorList>
            <person name="Mikhailov K.V."/>
            <person name="Slusarev G.S."/>
            <person name="Nikitin M.A."/>
            <person name="Logacheva M.D."/>
            <person name="Penin A."/>
            <person name="Aleoshin V."/>
            <person name="Panchin Y.V."/>
        </authorList>
    </citation>
    <scope>NUCLEOTIDE SEQUENCE [LARGE SCALE GENOMIC DNA]</scope>
    <source>
        <strain evidence="1">Intl2013</strain>
        <tissue evidence="1">Whole animal</tissue>
    </source>
</reference>
<dbReference type="AlphaFoldDB" id="A0A177AQ48"/>
<accession>A0A177AQ48</accession>
<name>A0A177AQ48_9BILA</name>
<organism evidence="1 2">
    <name type="scientific">Intoshia linei</name>
    <dbReference type="NCBI Taxonomy" id="1819745"/>
    <lineage>
        <taxon>Eukaryota</taxon>
        <taxon>Metazoa</taxon>
        <taxon>Spiralia</taxon>
        <taxon>Lophotrochozoa</taxon>
        <taxon>Mesozoa</taxon>
        <taxon>Orthonectida</taxon>
        <taxon>Rhopaluridae</taxon>
        <taxon>Intoshia</taxon>
    </lineage>
</organism>
<evidence type="ECO:0000313" key="2">
    <source>
        <dbReference type="Proteomes" id="UP000078046"/>
    </source>
</evidence>
<keyword evidence="2" id="KW-1185">Reference proteome</keyword>
<evidence type="ECO:0000313" key="1">
    <source>
        <dbReference type="EMBL" id="OAF63503.1"/>
    </source>
</evidence>
<feature type="non-terminal residue" evidence="1">
    <location>
        <position position="1"/>
    </location>
</feature>